<sequence length="811" mass="90286">MEKRPVRLQTQYHCPRSDCVYGVEKQRHFTNINLLRQHYWKVHAEKKYKCEKCGSGFGMEKDKRAHEERCGTIYKCLTCNCSYRSVEAILTHCRRKGHELPDTAKKKCSKKTRKTEVTEDTVVTSKSQSSPSTGQSSASQSANTQVQANVFIVNVVQPVVQTMDVNSDKLLKPILPKPVSVSVVPIAPVTVCTKEDLVTGDGLKSSNQNTALPMPIRPNKKSENMGKSDKCTLNVETLTKSVSSGTQHSPSSPRARRNSVHLQKRRKSLTGTSATSTGIQTSISIIPHKKKCLKNVAQTQTAGDFILKTAMATAEIPIQCESVGTQITPKSKSKQMRTKNMCNIETQTNNMVNPRRRRRKRLYGLGPSTKTDSICQTVDMNVTLPVEQSINSLSKSMVNESAQTVIMVDENSQTVPYHVLQSHLYNQNVKSEQEKMQKAYAASKYFQNLDRNVLNETFKEKMKNLENENMNAFKILSITEKGGLSVSVNMNENSLGSSKLCSFKNKSNFTSGNDEFQQCRSSESNHTQSTVCDTGVQASSSHFKNLTVSRTQRRTTAEASTSPSRDENINMKAFESEWINFLTQCDLYIANNRKRSISTRFPTSADEYSSDSVSSSCDLLVSQNSKTVTSTISKTTDSNPSSVGTKSSFSVQTEPTHTNFSQYPTADMQVQTLTSADDIDQLLLNTVCSSIQTDDTYPLMNIHTQTADDFDVFDLFMNNMETQTPDDLLFDGFSLADIETQTPNEIGHNNLQTTAATQTSSGAQSVIQNKSDAANMETQTPYQGLFDFPVNKAQATWHDLDEILSELNKNY</sequence>
<dbReference type="InterPro" id="IPR055303">
    <property type="entry name" value="ATMIN"/>
</dbReference>
<proteinExistence type="predicted"/>
<gene>
    <name evidence="3" type="ORF">KUTeg_019519</name>
</gene>
<dbReference type="PROSITE" id="PS00028">
    <property type="entry name" value="ZINC_FINGER_C2H2_1"/>
    <property type="match status" value="1"/>
</dbReference>
<feature type="compositionally biased region" description="Low complexity" evidence="1">
    <location>
        <begin position="122"/>
        <end position="141"/>
    </location>
</feature>
<feature type="compositionally biased region" description="Polar residues" evidence="1">
    <location>
        <begin position="239"/>
        <end position="252"/>
    </location>
</feature>
<feature type="compositionally biased region" description="Low complexity" evidence="1">
    <location>
        <begin position="628"/>
        <end position="638"/>
    </location>
</feature>
<feature type="region of interest" description="Disordered" evidence="1">
    <location>
        <begin position="628"/>
        <end position="661"/>
    </location>
</feature>
<feature type="region of interest" description="Disordered" evidence="1">
    <location>
        <begin position="104"/>
        <end position="141"/>
    </location>
</feature>
<feature type="region of interest" description="Disordered" evidence="1">
    <location>
        <begin position="239"/>
        <end position="277"/>
    </location>
</feature>
<keyword evidence="4" id="KW-1185">Reference proteome</keyword>
<accession>A0ABQ9ECS1</accession>
<feature type="compositionally biased region" description="Polar residues" evidence="1">
    <location>
        <begin position="639"/>
        <end position="661"/>
    </location>
</feature>
<dbReference type="PANTHER" id="PTHR46664:SF1">
    <property type="entry name" value="ATM INTERACTOR"/>
    <property type="match status" value="1"/>
</dbReference>
<feature type="region of interest" description="Disordered" evidence="1">
    <location>
        <begin position="202"/>
        <end position="227"/>
    </location>
</feature>
<reference evidence="3 4" key="1">
    <citation type="submission" date="2022-12" db="EMBL/GenBank/DDBJ databases">
        <title>Chromosome-level genome of Tegillarca granosa.</title>
        <authorList>
            <person name="Kim J."/>
        </authorList>
    </citation>
    <scope>NUCLEOTIDE SEQUENCE [LARGE SCALE GENOMIC DNA]</scope>
    <source>
        <strain evidence="3">Teg-2019</strain>
        <tissue evidence="3">Adductor muscle</tissue>
    </source>
</reference>
<evidence type="ECO:0000313" key="4">
    <source>
        <dbReference type="Proteomes" id="UP001217089"/>
    </source>
</evidence>
<dbReference type="Proteomes" id="UP001217089">
    <property type="component" value="Unassembled WGS sequence"/>
</dbReference>
<organism evidence="3 4">
    <name type="scientific">Tegillarca granosa</name>
    <name type="common">Malaysian cockle</name>
    <name type="synonym">Anadara granosa</name>
    <dbReference type="NCBI Taxonomy" id="220873"/>
    <lineage>
        <taxon>Eukaryota</taxon>
        <taxon>Metazoa</taxon>
        <taxon>Spiralia</taxon>
        <taxon>Lophotrochozoa</taxon>
        <taxon>Mollusca</taxon>
        <taxon>Bivalvia</taxon>
        <taxon>Autobranchia</taxon>
        <taxon>Pteriomorphia</taxon>
        <taxon>Arcoida</taxon>
        <taxon>Arcoidea</taxon>
        <taxon>Arcidae</taxon>
        <taxon>Tegillarca</taxon>
    </lineage>
</organism>
<feature type="region of interest" description="Disordered" evidence="1">
    <location>
        <begin position="544"/>
        <end position="568"/>
    </location>
</feature>
<evidence type="ECO:0000259" key="2">
    <source>
        <dbReference type="PROSITE" id="PS00028"/>
    </source>
</evidence>
<dbReference type="PANTHER" id="PTHR46664">
    <property type="entry name" value="ATM INTERACTOR"/>
    <property type="match status" value="1"/>
</dbReference>
<dbReference type="EMBL" id="JARBDR010000917">
    <property type="protein sequence ID" value="KAJ8303123.1"/>
    <property type="molecule type" value="Genomic_DNA"/>
</dbReference>
<dbReference type="InterPro" id="IPR013087">
    <property type="entry name" value="Znf_C2H2_type"/>
</dbReference>
<feature type="domain" description="C2H2-type" evidence="2">
    <location>
        <begin position="76"/>
        <end position="98"/>
    </location>
</feature>
<protein>
    <recommendedName>
        <fullName evidence="2">C2H2-type domain-containing protein</fullName>
    </recommendedName>
</protein>
<comment type="caution">
    <text evidence="3">The sequence shown here is derived from an EMBL/GenBank/DDBJ whole genome shotgun (WGS) entry which is preliminary data.</text>
</comment>
<feature type="compositionally biased region" description="Basic residues" evidence="1">
    <location>
        <begin position="254"/>
        <end position="268"/>
    </location>
</feature>
<name>A0ABQ9ECS1_TEGGR</name>
<evidence type="ECO:0000256" key="1">
    <source>
        <dbReference type="SAM" id="MobiDB-lite"/>
    </source>
</evidence>
<evidence type="ECO:0000313" key="3">
    <source>
        <dbReference type="EMBL" id="KAJ8303123.1"/>
    </source>
</evidence>